<dbReference type="GO" id="GO:0004157">
    <property type="term" value="F:dihydropyrimidinase activity"/>
    <property type="evidence" value="ECO:0007669"/>
    <property type="project" value="UniProtKB-EC"/>
</dbReference>
<keyword evidence="4 6" id="KW-0378">Hydrolase</keyword>
<dbReference type="Proteomes" id="UP000767291">
    <property type="component" value="Unassembled WGS sequence"/>
</dbReference>
<keyword evidence="7" id="KW-1185">Reference proteome</keyword>
<dbReference type="Gene3D" id="3.20.20.140">
    <property type="entry name" value="Metal-dependent hydrolases"/>
    <property type="match status" value="1"/>
</dbReference>
<keyword evidence="3" id="KW-0479">Metal-binding</keyword>
<dbReference type="InterPro" id="IPR011059">
    <property type="entry name" value="Metal-dep_hydrolase_composite"/>
</dbReference>
<evidence type="ECO:0000259" key="5">
    <source>
        <dbReference type="Pfam" id="PF01979"/>
    </source>
</evidence>
<dbReference type="SUPFAM" id="SSF51556">
    <property type="entry name" value="Metallo-dependent hydrolases"/>
    <property type="match status" value="1"/>
</dbReference>
<dbReference type="InterPro" id="IPR011778">
    <property type="entry name" value="Hydantoinase/dihydroPyrase"/>
</dbReference>
<comment type="caution">
    <text evidence="6">The sequence shown here is derived from an EMBL/GenBank/DDBJ whole genome shotgun (WGS) entry which is preliminary data.</text>
</comment>
<organism evidence="6 7">
    <name type="scientific">Metaclostridioides mangenotii</name>
    <dbReference type="NCBI Taxonomy" id="1540"/>
    <lineage>
        <taxon>Bacteria</taxon>
        <taxon>Bacillati</taxon>
        <taxon>Bacillota</taxon>
        <taxon>Clostridia</taxon>
        <taxon>Peptostreptococcales</taxon>
        <taxon>Peptostreptococcaceae</taxon>
        <taxon>Metaclostridioides</taxon>
    </lineage>
</organism>
<evidence type="ECO:0000313" key="6">
    <source>
        <dbReference type="EMBL" id="MBP1855029.1"/>
    </source>
</evidence>
<comment type="cofactor">
    <cofactor evidence="1">
        <name>Zn(2+)</name>
        <dbReference type="ChEBI" id="CHEBI:29105"/>
    </cofactor>
</comment>
<reference evidence="6 7" key="1">
    <citation type="submission" date="2021-03" db="EMBL/GenBank/DDBJ databases">
        <title>Genomic Encyclopedia of Type Strains, Phase IV (KMG-IV): sequencing the most valuable type-strain genomes for metagenomic binning, comparative biology and taxonomic classification.</title>
        <authorList>
            <person name="Goeker M."/>
        </authorList>
    </citation>
    <scope>NUCLEOTIDE SEQUENCE [LARGE SCALE GENOMIC DNA]</scope>
    <source>
        <strain evidence="6 7">DSM 1289</strain>
    </source>
</reference>
<accession>A0ABS4EAR1</accession>
<evidence type="ECO:0000256" key="3">
    <source>
        <dbReference type="ARBA" id="ARBA00022723"/>
    </source>
</evidence>
<feature type="domain" description="Amidohydrolase-related" evidence="5">
    <location>
        <begin position="49"/>
        <end position="435"/>
    </location>
</feature>
<dbReference type="Gene3D" id="2.30.40.10">
    <property type="entry name" value="Urease, subunit C, domain 1"/>
    <property type="match status" value="1"/>
</dbReference>
<dbReference type="EC" id="3.5.2.2" evidence="6"/>
<proteinExistence type="inferred from homology"/>
<protein>
    <submittedName>
        <fullName evidence="6">Dihydropyrimidinase</fullName>
        <ecNumber evidence="6">3.5.2.2</ecNumber>
    </submittedName>
</protein>
<dbReference type="SUPFAM" id="SSF51338">
    <property type="entry name" value="Composite domain of metallo-dependent hydrolases"/>
    <property type="match status" value="2"/>
</dbReference>
<dbReference type="InterPro" id="IPR032466">
    <property type="entry name" value="Metal_Hydrolase"/>
</dbReference>
<name>A0ABS4EAR1_9FIRM</name>
<dbReference type="PANTHER" id="PTHR11647">
    <property type="entry name" value="HYDRANTOINASE/DIHYDROPYRIMIDINASE FAMILY MEMBER"/>
    <property type="match status" value="1"/>
</dbReference>
<dbReference type="NCBIfam" id="TIGR02033">
    <property type="entry name" value="D-hydantoinase"/>
    <property type="match status" value="1"/>
</dbReference>
<dbReference type="InterPro" id="IPR006680">
    <property type="entry name" value="Amidohydro-rel"/>
</dbReference>
<dbReference type="Pfam" id="PF01979">
    <property type="entry name" value="Amidohydro_1"/>
    <property type="match status" value="1"/>
</dbReference>
<evidence type="ECO:0000313" key="7">
    <source>
        <dbReference type="Proteomes" id="UP000767291"/>
    </source>
</evidence>
<comment type="similarity">
    <text evidence="2">Belongs to the metallo-dependent hydrolases superfamily. Hydantoinase/dihydropyrimidinase family.</text>
</comment>
<evidence type="ECO:0000256" key="1">
    <source>
        <dbReference type="ARBA" id="ARBA00001947"/>
    </source>
</evidence>
<evidence type="ECO:0000256" key="4">
    <source>
        <dbReference type="ARBA" id="ARBA00022801"/>
    </source>
</evidence>
<dbReference type="InterPro" id="IPR050378">
    <property type="entry name" value="Metallo-dep_Hydrolases_sf"/>
</dbReference>
<sequence length="460" mass="50846">MGTILRGGKIVTNEKTYNSNIRIDGEKIVAIGSDIEVSGDEIVDVTGSYILPGGIDTHTHFDLDNGATMTADSFATGTKAAIAGGTTTVLDFATQSKGKSLADGLKEWHIKADNKSYSDYGFHMAITDWNDSVRDEMDDMIYEGVSSFKMYMAYKNLKVEDDVIYEALKKSEEIGGIIGFHCENGEVIDELISEARENGHLSPRYHPLTRPAILEAEATSRLMKIAEVAKSKVYVVHLSCKESLEEVKKAESRGVDVVVESCPQYLVLDEERYFEDGFEGAKYVMSPPLRDKSNNEILWKAIADGDIDTIGTDHCSFNFKGQKELGKDDFSKIPNGGPGVEHRIKLLYTYGVCKDKITMNQLVDVVSTNPAKIFGMYPEKGAIEVGSDADITVLDPNIKDVIKAEMQVQNVDYTPYEDFEVDCVISRVYLRGTEVVKDGKVISNSPNGEYVKRRQAKGAK</sequence>
<gene>
    <name evidence="6" type="ORF">J2Z43_001422</name>
</gene>
<evidence type="ECO:0000256" key="2">
    <source>
        <dbReference type="ARBA" id="ARBA00008829"/>
    </source>
</evidence>
<dbReference type="CDD" id="cd01314">
    <property type="entry name" value="D-HYD"/>
    <property type="match status" value="1"/>
</dbReference>
<dbReference type="PANTHER" id="PTHR11647:SF1">
    <property type="entry name" value="COLLAPSIN RESPONSE MEDIATOR PROTEIN"/>
    <property type="match status" value="1"/>
</dbReference>
<dbReference type="EMBL" id="JAGGJX010000002">
    <property type="protein sequence ID" value="MBP1855029.1"/>
    <property type="molecule type" value="Genomic_DNA"/>
</dbReference>
<dbReference type="RefSeq" id="WP_209456514.1">
    <property type="nucleotide sequence ID" value="NZ_BAAACS010000002.1"/>
</dbReference>